<evidence type="ECO:0000256" key="1">
    <source>
        <dbReference type="SAM" id="Coils"/>
    </source>
</evidence>
<gene>
    <name evidence="3" type="ORF">OU798_06275</name>
</gene>
<organism evidence="3 4">
    <name type="scientific">Draconibacterium aestuarii</name>
    <dbReference type="NCBI Taxonomy" id="2998507"/>
    <lineage>
        <taxon>Bacteria</taxon>
        <taxon>Pseudomonadati</taxon>
        <taxon>Bacteroidota</taxon>
        <taxon>Bacteroidia</taxon>
        <taxon>Marinilabiliales</taxon>
        <taxon>Prolixibacteraceae</taxon>
        <taxon>Draconibacterium</taxon>
    </lineage>
</organism>
<evidence type="ECO:0008006" key="5">
    <source>
        <dbReference type="Google" id="ProtNLM"/>
    </source>
</evidence>
<feature type="signal peptide" evidence="2">
    <location>
        <begin position="1"/>
        <end position="22"/>
    </location>
</feature>
<keyword evidence="4" id="KW-1185">Reference proteome</keyword>
<dbReference type="InterPro" id="IPR036941">
    <property type="entry name" value="Rcpt_L-dom_sf"/>
</dbReference>
<reference evidence="3" key="1">
    <citation type="submission" date="2022-11" db="EMBL/GenBank/DDBJ databases">
        <title>Marilongibacter aestuarii gen. nov., sp. nov., isolated from tidal flat sediment.</title>
        <authorList>
            <person name="Jiayan W."/>
        </authorList>
    </citation>
    <scope>NUCLEOTIDE SEQUENCE</scope>
    <source>
        <strain evidence="3">Z1-6</strain>
    </source>
</reference>
<dbReference type="Proteomes" id="UP001145087">
    <property type="component" value="Unassembled WGS sequence"/>
</dbReference>
<dbReference type="Gene3D" id="3.80.20.20">
    <property type="entry name" value="Receptor L-domain"/>
    <property type="match status" value="1"/>
</dbReference>
<name>A0A9X3J5Y0_9BACT</name>
<dbReference type="SUPFAM" id="SSF52058">
    <property type="entry name" value="L domain-like"/>
    <property type="match status" value="2"/>
</dbReference>
<evidence type="ECO:0000313" key="4">
    <source>
        <dbReference type="Proteomes" id="UP001145087"/>
    </source>
</evidence>
<dbReference type="PROSITE" id="PS51257">
    <property type="entry name" value="PROKAR_LIPOPROTEIN"/>
    <property type="match status" value="1"/>
</dbReference>
<dbReference type="SUPFAM" id="SSF58100">
    <property type="entry name" value="Bacterial hemolysins"/>
    <property type="match status" value="1"/>
</dbReference>
<dbReference type="Gene3D" id="1.10.287.1490">
    <property type="match status" value="1"/>
</dbReference>
<keyword evidence="2" id="KW-0732">Signal</keyword>
<keyword evidence="1" id="KW-0175">Coiled coil</keyword>
<dbReference type="AlphaFoldDB" id="A0A9X3J5Y0"/>
<feature type="coiled-coil region" evidence="1">
    <location>
        <begin position="25"/>
        <end position="92"/>
    </location>
</feature>
<comment type="caution">
    <text evidence="3">The sequence shown here is derived from an EMBL/GenBank/DDBJ whole genome shotgun (WGS) entry which is preliminary data.</text>
</comment>
<evidence type="ECO:0000313" key="3">
    <source>
        <dbReference type="EMBL" id="MCY1719941.1"/>
    </source>
</evidence>
<proteinExistence type="predicted"/>
<sequence length="561" mass="59051">MKKKLLSIAFVAALAILGGCVGDDIDDLQNQIDDLNSKVDDLEQTQLENLLNQIAALQASITNLQNKDTELSDQLDEQYNSLLNNLSLLEEEVNNNASAVYYGNLLTDADFAAVLEQGATIVTGKAQPVTSAHISAMANIKLIGGDLLVTGTETIALDMLQSVGGSLTVTGISTADVSVSLPALASVGQDVKVVGNSGLSAFSADALILINNDLNITANELLNSVSLSMLDQVANVNINGYVESSYGAGPLASIDLSYTDVLGDVAVQYLSGGQLTVGNVGGSFACENTSLASIDVASAVIGGDFVVSYNNALETLDVTDITTIEGNLTIQSNGPSSTGGWSSEKSASSAATFDVFPAFDALETIGGDVVIESNTSTSIEAFNNVTTFTGSSISFGSNGNFQLTVLNVFNKLETAGASSWNHVNISIFQNLEWFDAFKMLTKAGDISLNLSRTQDPNTWEQGTTLRVDGFDAMTEAKSLSLYSPAVTQFNAFGALNHISGYATDLKVEMFADTSVGMCSMEPFFTIIKDNPTKYNVIFNAGWNNPIDTNTAIDQLLAPCSN</sequence>
<dbReference type="RefSeq" id="WP_343332274.1">
    <property type="nucleotide sequence ID" value="NZ_JAPOHD010000012.1"/>
</dbReference>
<protein>
    <recommendedName>
        <fullName evidence="5">Receptor L-domain domain-containing protein</fullName>
    </recommendedName>
</protein>
<evidence type="ECO:0000256" key="2">
    <source>
        <dbReference type="SAM" id="SignalP"/>
    </source>
</evidence>
<accession>A0A9X3J5Y0</accession>
<dbReference type="EMBL" id="JAPOHD010000012">
    <property type="protein sequence ID" value="MCY1719941.1"/>
    <property type="molecule type" value="Genomic_DNA"/>
</dbReference>
<feature type="chain" id="PRO_5040887834" description="Receptor L-domain domain-containing protein" evidence="2">
    <location>
        <begin position="23"/>
        <end position="561"/>
    </location>
</feature>